<accession>A0A2K8Z2Q7</accession>
<sequence length="97" mass="10928">MRTTVLYDLSDPFFDYLETMANQSSPVLAYSTNDILDLIGRIEAEGFVVPALLTIEQALMKAINYTNARLSSSMRIVYRDEIVFISTVVYLDLPIIG</sequence>
<name>A0A2K8Z2Q7_9BACT</name>
<protein>
    <submittedName>
        <fullName evidence="1">Uncharacterized protein</fullName>
    </submittedName>
</protein>
<dbReference type="RefSeq" id="WP_100990201.1">
    <property type="nucleotide sequence ID" value="NZ_CP025096.1"/>
</dbReference>
<dbReference type="KEGG" id="spir:CWM47_21245"/>
<gene>
    <name evidence="1" type="ORF">CWM47_21245</name>
</gene>
<keyword evidence="2" id="KW-1185">Reference proteome</keyword>
<reference evidence="1 2" key="1">
    <citation type="submission" date="2017-11" db="EMBL/GenBank/DDBJ databases">
        <title>Taxonomic description and genome sequences of Spirosoma HA7 sp. nov., isolated from pollen microhabitat of Corylus avellana.</title>
        <authorList>
            <person name="Ambika Manirajan B."/>
            <person name="Suarez C."/>
            <person name="Ratering S."/>
            <person name="Geissler-Plaum R."/>
            <person name="Cardinale M."/>
            <person name="Sylvia S."/>
        </authorList>
    </citation>
    <scope>NUCLEOTIDE SEQUENCE [LARGE SCALE GENOMIC DNA]</scope>
    <source>
        <strain evidence="1 2">HA7</strain>
    </source>
</reference>
<evidence type="ECO:0000313" key="1">
    <source>
        <dbReference type="EMBL" id="AUD04135.1"/>
    </source>
</evidence>
<dbReference type="EMBL" id="CP025096">
    <property type="protein sequence ID" value="AUD04135.1"/>
    <property type="molecule type" value="Genomic_DNA"/>
</dbReference>
<dbReference type="AlphaFoldDB" id="A0A2K8Z2Q7"/>
<organism evidence="1 2">
    <name type="scientific">Spirosoma pollinicola</name>
    <dbReference type="NCBI Taxonomy" id="2057025"/>
    <lineage>
        <taxon>Bacteria</taxon>
        <taxon>Pseudomonadati</taxon>
        <taxon>Bacteroidota</taxon>
        <taxon>Cytophagia</taxon>
        <taxon>Cytophagales</taxon>
        <taxon>Cytophagaceae</taxon>
        <taxon>Spirosoma</taxon>
    </lineage>
</organism>
<proteinExistence type="predicted"/>
<dbReference type="Proteomes" id="UP000232883">
    <property type="component" value="Chromosome"/>
</dbReference>
<dbReference type="OrthoDB" id="9837093at2"/>
<evidence type="ECO:0000313" key="2">
    <source>
        <dbReference type="Proteomes" id="UP000232883"/>
    </source>
</evidence>